<proteinExistence type="inferred from homology"/>
<dbReference type="PANTHER" id="PTHR10353:SF150">
    <property type="entry name" value="BETA-GLUCOSIDASE 1-RELATED"/>
    <property type="match status" value="1"/>
</dbReference>
<gene>
    <name evidence="12" type="primary">LOC104758567</name>
</gene>
<dbReference type="GeneID" id="104758567"/>
<evidence type="ECO:0000256" key="10">
    <source>
        <dbReference type="SAM" id="SignalP"/>
    </source>
</evidence>
<evidence type="ECO:0000256" key="4">
    <source>
        <dbReference type="ARBA" id="ARBA00022729"/>
    </source>
</evidence>
<dbReference type="PROSITE" id="PS00653">
    <property type="entry name" value="GLYCOSYL_HYDROL_F1_2"/>
    <property type="match status" value="1"/>
</dbReference>
<reference evidence="12" key="2">
    <citation type="submission" date="2025-08" db="UniProtKB">
        <authorList>
            <consortium name="RefSeq"/>
        </authorList>
    </citation>
    <scope>IDENTIFICATION</scope>
    <source>
        <tissue evidence="12">Leaf</tissue>
    </source>
</reference>
<accession>A0ABM0X2S7</accession>
<keyword evidence="7" id="KW-0325">Glycoprotein</keyword>
<dbReference type="PRINTS" id="PR00131">
    <property type="entry name" value="GLHYDRLASE1"/>
</dbReference>
<dbReference type="Gene3D" id="3.20.20.80">
    <property type="entry name" value="Glycosidases"/>
    <property type="match status" value="1"/>
</dbReference>
<keyword evidence="4 10" id="KW-0732">Signal</keyword>
<dbReference type="SUPFAM" id="SSF51445">
    <property type="entry name" value="(Trans)glycosidases"/>
    <property type="match status" value="1"/>
</dbReference>
<organism evidence="11 12">
    <name type="scientific">Camelina sativa</name>
    <name type="common">False flax</name>
    <name type="synonym">Myagrum sativum</name>
    <dbReference type="NCBI Taxonomy" id="90675"/>
    <lineage>
        <taxon>Eukaryota</taxon>
        <taxon>Viridiplantae</taxon>
        <taxon>Streptophyta</taxon>
        <taxon>Embryophyta</taxon>
        <taxon>Tracheophyta</taxon>
        <taxon>Spermatophyta</taxon>
        <taxon>Magnoliopsida</taxon>
        <taxon>eudicotyledons</taxon>
        <taxon>Gunneridae</taxon>
        <taxon>Pentapetalae</taxon>
        <taxon>rosids</taxon>
        <taxon>malvids</taxon>
        <taxon>Brassicales</taxon>
        <taxon>Brassicaceae</taxon>
        <taxon>Camelineae</taxon>
        <taxon>Camelina</taxon>
    </lineage>
</organism>
<keyword evidence="5" id="KW-0378">Hydrolase</keyword>
<feature type="signal peptide" evidence="10">
    <location>
        <begin position="1"/>
        <end position="23"/>
    </location>
</feature>
<name>A0ABM0X2S7_CAMSA</name>
<keyword evidence="8" id="KW-0326">Glycosidase</keyword>
<sequence length="510" mass="57548">MEGFLSLVNRIVLLLLVASSGLGKCCHAYSYSRSDFPEGFVFGAGISAYQWEGAVNEDGRKPSVWDTFLHSGNMDNGDIACDGYHKYKEDVKLMAETGLHAFRFSISWSRLILNGRGSINPKGLQFYKNFIQELVRHGIEPHVTLCHYDHPQYLEDDYGGWNNRRIIKDFTAYADVCFREFGRYVKFWTTINEANIFTIGGYNDGSSPPGRCSFPDRNCLLGNSSTETYIVGHNLLLAHASVSRLYKQKYKDIQGGSVGFSLFAINFTPSTSSKDDEIATQRANDFYLGWMLEPVIYGDYPDAMRKTVGSRLPVFSEEESEQVKGSSDFMGIIHYITASVRNNEMNPSLSEIKDFTSDSGVSINISSLKDKYVGSPWAMEGILEYIMQRYGNPPVYILENGKNMKQDLELQQKDTPRIEYLDAYIGAVLKAVRNGSDTRGYFVWSFMDLYELRTGYENSLGLYSVNFSDPQRKRSPKLSAHWYSGFLKGKTTFLGSQGSMQSMSNFSSSS</sequence>
<evidence type="ECO:0000256" key="7">
    <source>
        <dbReference type="ARBA" id="ARBA00023180"/>
    </source>
</evidence>
<evidence type="ECO:0000256" key="3">
    <source>
        <dbReference type="ARBA" id="ARBA00012744"/>
    </source>
</evidence>
<dbReference type="Pfam" id="PF00232">
    <property type="entry name" value="Glyco_hydro_1"/>
    <property type="match status" value="1"/>
</dbReference>
<comment type="catalytic activity">
    <reaction evidence="1">
        <text>Hydrolysis of terminal, non-reducing beta-D-glucosyl residues with release of beta-D-glucose.</text>
        <dbReference type="EC" id="3.2.1.21"/>
    </reaction>
</comment>
<evidence type="ECO:0000256" key="9">
    <source>
        <dbReference type="RuleBase" id="RU003690"/>
    </source>
</evidence>
<dbReference type="InterPro" id="IPR017853">
    <property type="entry name" value="GH"/>
</dbReference>
<dbReference type="InterPro" id="IPR033132">
    <property type="entry name" value="GH_1_N_CS"/>
</dbReference>
<evidence type="ECO:0000313" key="11">
    <source>
        <dbReference type="Proteomes" id="UP000694864"/>
    </source>
</evidence>
<protein>
    <recommendedName>
        <fullName evidence="3">beta-glucosidase</fullName>
        <ecNumber evidence="3">3.2.1.21</ecNumber>
    </recommendedName>
</protein>
<comment type="similarity">
    <text evidence="2 9">Belongs to the glycosyl hydrolase 1 family.</text>
</comment>
<feature type="chain" id="PRO_5046726565" description="beta-glucosidase" evidence="10">
    <location>
        <begin position="24"/>
        <end position="510"/>
    </location>
</feature>
<keyword evidence="11" id="KW-1185">Reference proteome</keyword>
<dbReference type="EC" id="3.2.1.21" evidence="3"/>
<evidence type="ECO:0000256" key="2">
    <source>
        <dbReference type="ARBA" id="ARBA00010838"/>
    </source>
</evidence>
<dbReference type="InterPro" id="IPR001360">
    <property type="entry name" value="Glyco_hydro_1"/>
</dbReference>
<evidence type="ECO:0000313" key="12">
    <source>
        <dbReference type="RefSeq" id="XP_010479755.1"/>
    </source>
</evidence>
<evidence type="ECO:0000256" key="1">
    <source>
        <dbReference type="ARBA" id="ARBA00000448"/>
    </source>
</evidence>
<dbReference type="Proteomes" id="UP000694864">
    <property type="component" value="Chromosome 17"/>
</dbReference>
<reference evidence="11" key="1">
    <citation type="journal article" date="2014" name="Nat. Commun.">
        <title>The emerging biofuel crop Camelina sativa retains a highly undifferentiated hexaploid genome structure.</title>
        <authorList>
            <person name="Kagale S."/>
            <person name="Koh C."/>
            <person name="Nixon J."/>
            <person name="Bollina V."/>
            <person name="Clarke W.E."/>
            <person name="Tuteja R."/>
            <person name="Spillane C."/>
            <person name="Robinson S.J."/>
            <person name="Links M.G."/>
            <person name="Clarke C."/>
            <person name="Higgins E.E."/>
            <person name="Huebert T."/>
            <person name="Sharpe A.G."/>
            <person name="Parkin I.A."/>
        </authorList>
    </citation>
    <scope>NUCLEOTIDE SEQUENCE [LARGE SCALE GENOMIC DNA]</scope>
    <source>
        <strain evidence="11">cv. DH55</strain>
    </source>
</reference>
<evidence type="ECO:0000256" key="5">
    <source>
        <dbReference type="ARBA" id="ARBA00022801"/>
    </source>
</evidence>
<dbReference type="RefSeq" id="XP_010479755.1">
    <property type="nucleotide sequence ID" value="XM_010481453.2"/>
</dbReference>
<keyword evidence="6" id="KW-1015">Disulfide bond</keyword>
<dbReference type="PANTHER" id="PTHR10353">
    <property type="entry name" value="GLYCOSYL HYDROLASE"/>
    <property type="match status" value="1"/>
</dbReference>
<evidence type="ECO:0000256" key="6">
    <source>
        <dbReference type="ARBA" id="ARBA00023157"/>
    </source>
</evidence>
<evidence type="ECO:0000256" key="8">
    <source>
        <dbReference type="ARBA" id="ARBA00023295"/>
    </source>
</evidence>